<reference evidence="2" key="1">
    <citation type="submission" date="2012-11" db="EMBL/GenBank/DDBJ databases">
        <authorList>
            <person name="Lucero-Rivera Y.E."/>
            <person name="Tovar-Ramirez D."/>
        </authorList>
    </citation>
    <scope>NUCLEOTIDE SEQUENCE [LARGE SCALE GENOMIC DNA]</scope>
    <source>
        <strain evidence="2">Araruama</strain>
    </source>
</reference>
<dbReference type="Proteomes" id="UP000189670">
    <property type="component" value="Unassembled WGS sequence"/>
</dbReference>
<gene>
    <name evidence="1" type="ORF">OMM_04993</name>
</gene>
<protein>
    <recommendedName>
        <fullName evidence="3">Transposase (putative) YhgA-like domain-containing protein</fullName>
    </recommendedName>
</protein>
<dbReference type="AlphaFoldDB" id="A0A1V1NYQ1"/>
<comment type="caution">
    <text evidence="1">The sequence shown here is derived from an EMBL/GenBank/DDBJ whole genome shotgun (WGS) entry which is preliminary data.</text>
</comment>
<dbReference type="EMBL" id="ATBP01001247">
    <property type="protein sequence ID" value="ETR67710.1"/>
    <property type="molecule type" value="Genomic_DNA"/>
</dbReference>
<organism evidence="1 2">
    <name type="scientific">Candidatus Magnetoglobus multicellularis str. Araruama</name>
    <dbReference type="NCBI Taxonomy" id="890399"/>
    <lineage>
        <taxon>Bacteria</taxon>
        <taxon>Pseudomonadati</taxon>
        <taxon>Thermodesulfobacteriota</taxon>
        <taxon>Desulfobacteria</taxon>
        <taxon>Desulfobacterales</taxon>
        <taxon>Desulfobacteraceae</taxon>
        <taxon>Candidatus Magnetoglobus</taxon>
    </lineage>
</organism>
<name>A0A1V1NYQ1_9BACT</name>
<sequence>MKDSLKGDLFIAAEVEIDGQISEIVIHHENQSNRASLEKRVFEYLCYAWLLKQKPVWSIVFYTDDAIWRKPVPDKYWYGFDSKNEKQFHKFDVIKLKSHMSGELIQKESLLCKLLALKANDKGTDPEKLVREIYQTISQMKDQLPRDILLLIEQFVSFYKKISQEKFERIKKEVNMDDYPETISEYYILEGEKRGEMKATLSLIDGLIKNNVADWPSIAGATGVDQQQYFEMQKEYQQLEAARI</sequence>
<accession>A0A1V1NYQ1</accession>
<evidence type="ECO:0008006" key="3">
    <source>
        <dbReference type="Google" id="ProtNLM"/>
    </source>
</evidence>
<evidence type="ECO:0000313" key="1">
    <source>
        <dbReference type="EMBL" id="ETR67710.1"/>
    </source>
</evidence>
<proteinExistence type="predicted"/>
<evidence type="ECO:0000313" key="2">
    <source>
        <dbReference type="Proteomes" id="UP000189670"/>
    </source>
</evidence>